<evidence type="ECO:0000313" key="2">
    <source>
        <dbReference type="EMBL" id="CCH78397.1"/>
    </source>
</evidence>
<sequence>MWAFRGRLGSATTTTPHVPRHDAAGAGIPWSEAPGDHDNPARADVMLSGLELDRDNPARAELMLSNRPRNDINSARAKERPHVPRSCRLPARPTRTGPHSRPACTRTGRAAGAHVHGRQHSANGDDASNPCGEDG</sequence>
<evidence type="ECO:0000313" key="3">
    <source>
        <dbReference type="Proteomes" id="UP000035721"/>
    </source>
</evidence>
<gene>
    <name evidence="2" type="ORF">BN12_2840010</name>
</gene>
<feature type="region of interest" description="Disordered" evidence="1">
    <location>
        <begin position="65"/>
        <end position="135"/>
    </location>
</feature>
<name>A0A077LZU7_9MICO</name>
<organism evidence="2 3">
    <name type="scientific">Nostocoides japonicum T1-X7</name>
    <dbReference type="NCBI Taxonomy" id="1194083"/>
    <lineage>
        <taxon>Bacteria</taxon>
        <taxon>Bacillati</taxon>
        <taxon>Actinomycetota</taxon>
        <taxon>Actinomycetes</taxon>
        <taxon>Micrococcales</taxon>
        <taxon>Intrasporangiaceae</taxon>
        <taxon>Nostocoides</taxon>
    </lineage>
</organism>
<dbReference type="STRING" id="1194083.BN12_2840010"/>
<protein>
    <submittedName>
        <fullName evidence="2">Uncharacterized protein</fullName>
    </submittedName>
</protein>
<evidence type="ECO:0000256" key="1">
    <source>
        <dbReference type="SAM" id="MobiDB-lite"/>
    </source>
</evidence>
<accession>A0A077LZU7</accession>
<keyword evidence="3" id="KW-1185">Reference proteome</keyword>
<reference evidence="2 3" key="1">
    <citation type="journal article" date="2013" name="ISME J.">
        <title>A metabolic model for members of the genus Tetrasphaera involved in enhanced biological phosphorus removal.</title>
        <authorList>
            <person name="Kristiansen R."/>
            <person name="Nguyen H.T.T."/>
            <person name="Saunders A.M."/>
            <person name="Nielsen J.L."/>
            <person name="Wimmer R."/>
            <person name="Le V.Q."/>
            <person name="McIlroy S.J."/>
            <person name="Petrovski S."/>
            <person name="Seviour R.J."/>
            <person name="Calteau A."/>
            <person name="Nielsen K.L."/>
            <person name="Nielsen P.H."/>
        </authorList>
    </citation>
    <scope>NUCLEOTIDE SEQUENCE [LARGE SCALE GENOMIC DNA]</scope>
    <source>
        <strain evidence="2 3">T1-X7</strain>
    </source>
</reference>
<dbReference type="AlphaFoldDB" id="A0A077LZU7"/>
<feature type="region of interest" description="Disordered" evidence="1">
    <location>
        <begin position="1"/>
        <end position="43"/>
    </location>
</feature>
<dbReference type="EMBL" id="CAJB01000206">
    <property type="protein sequence ID" value="CCH78397.1"/>
    <property type="molecule type" value="Genomic_DNA"/>
</dbReference>
<comment type="caution">
    <text evidence="2">The sequence shown here is derived from an EMBL/GenBank/DDBJ whole genome shotgun (WGS) entry which is preliminary data.</text>
</comment>
<proteinExistence type="predicted"/>
<dbReference type="Proteomes" id="UP000035721">
    <property type="component" value="Unassembled WGS sequence"/>
</dbReference>